<feature type="compositionally biased region" description="Basic and acidic residues" evidence="4">
    <location>
        <begin position="205"/>
        <end position="216"/>
    </location>
</feature>
<accession>A0AAE1JBV3</accession>
<evidence type="ECO:0000256" key="1">
    <source>
        <dbReference type="ARBA" id="ARBA00022860"/>
    </source>
</evidence>
<feature type="region of interest" description="Disordered" evidence="4">
    <location>
        <begin position="192"/>
        <end position="296"/>
    </location>
</feature>
<dbReference type="CDD" id="cd23767">
    <property type="entry name" value="IQCD"/>
    <property type="match status" value="1"/>
</dbReference>
<keyword evidence="1" id="KW-0112">Calmodulin-binding</keyword>
<comment type="caution">
    <text evidence="6">The sequence shown here is derived from an EMBL/GenBank/DDBJ whole genome shotgun (WGS) entry which is preliminary data.</text>
</comment>
<dbReference type="PROSITE" id="PS50096">
    <property type="entry name" value="IQ"/>
    <property type="match status" value="2"/>
</dbReference>
<dbReference type="InterPro" id="IPR000048">
    <property type="entry name" value="IQ_motif_EF-hand-BS"/>
</dbReference>
<feature type="compositionally biased region" description="Polar residues" evidence="4">
    <location>
        <begin position="239"/>
        <end position="252"/>
    </location>
</feature>
<evidence type="ECO:0000256" key="2">
    <source>
        <dbReference type="ARBA" id="ARBA00024341"/>
    </source>
</evidence>
<evidence type="ECO:0000313" key="6">
    <source>
        <dbReference type="EMBL" id="KAK4265663.1"/>
    </source>
</evidence>
<dbReference type="AlphaFoldDB" id="A0AAE1JBV3"/>
<dbReference type="Gene3D" id="1.20.5.190">
    <property type="match status" value="1"/>
</dbReference>
<dbReference type="Pfam" id="PF00612">
    <property type="entry name" value="IQ"/>
    <property type="match status" value="2"/>
</dbReference>
<gene>
    <name evidence="6" type="ORF">QN277_026685</name>
</gene>
<feature type="compositionally biased region" description="Basic and acidic residues" evidence="4">
    <location>
        <begin position="265"/>
        <end position="274"/>
    </location>
</feature>
<dbReference type="Pfam" id="PF13178">
    <property type="entry name" value="DUF4005"/>
    <property type="match status" value="1"/>
</dbReference>
<feature type="region of interest" description="Disordered" evidence="4">
    <location>
        <begin position="1"/>
        <end position="79"/>
    </location>
</feature>
<dbReference type="Proteomes" id="UP001293593">
    <property type="component" value="Unassembled WGS sequence"/>
</dbReference>
<dbReference type="InterPro" id="IPR025064">
    <property type="entry name" value="DUF4005"/>
</dbReference>
<evidence type="ECO:0000259" key="5">
    <source>
        <dbReference type="Pfam" id="PF13178"/>
    </source>
</evidence>
<evidence type="ECO:0000256" key="3">
    <source>
        <dbReference type="ARBA" id="ARBA00024378"/>
    </source>
</evidence>
<dbReference type="EMBL" id="JAWXYG010000008">
    <property type="protein sequence ID" value="KAK4265663.1"/>
    <property type="molecule type" value="Genomic_DNA"/>
</dbReference>
<evidence type="ECO:0000256" key="4">
    <source>
        <dbReference type="SAM" id="MobiDB-lite"/>
    </source>
</evidence>
<evidence type="ECO:0000313" key="7">
    <source>
        <dbReference type="Proteomes" id="UP001293593"/>
    </source>
</evidence>
<name>A0AAE1JBV3_9FABA</name>
<keyword evidence="7" id="KW-1185">Reference proteome</keyword>
<dbReference type="PANTHER" id="PTHR32295">
    <property type="entry name" value="IQ-DOMAIN 5-RELATED"/>
    <property type="match status" value="1"/>
</dbReference>
<reference evidence="6" key="1">
    <citation type="submission" date="2023-10" db="EMBL/GenBank/DDBJ databases">
        <title>Chromosome-level genome of the transformable northern wattle, Acacia crassicarpa.</title>
        <authorList>
            <person name="Massaro I."/>
            <person name="Sinha N.R."/>
            <person name="Poethig S."/>
            <person name="Leichty A.R."/>
        </authorList>
    </citation>
    <scope>NUCLEOTIDE SEQUENCE</scope>
    <source>
        <strain evidence="6">Acra3RX</strain>
        <tissue evidence="6">Leaf</tissue>
    </source>
</reference>
<sequence length="374" mass="42091">MGKTRKWLRNLMSPKNHKDKEKGQCGDHQIPPSSTSASEIPTPKEKRRWSFRRPSDSKQLNNSAETNVTASPTPPTATDVDQNLQDNNHLAIITEEAAAIKIQSVFRSYLARKALNALRGIVKLQALVRGQLVRKQASATLRCMEALFSAQARACALRIRMASEPKSNQRHSTITRHVYDFDDETDMETEENIRIVKVDVSGSRENGRNRKEENHKVSPAISGQSSPASSKPEEKKLSFTSPVPNYMANTESSRAKFRSLSAPKQRPDTVERQLSRPRASMEARNSSHKPVMKMRRSSSHKVSVVLPAQSSQILSIADLWFHMILMKVGTTTDKGNKVCSCILELELNRVLTKSMEAVVKFNFHRLVLYDKLCN</sequence>
<feature type="compositionally biased region" description="Polar residues" evidence="4">
    <location>
        <begin position="57"/>
        <end position="71"/>
    </location>
</feature>
<comment type="similarity">
    <text evidence="2">Belongs to the IQD family.</text>
</comment>
<comment type="subunit">
    <text evidence="3">Binds to multiple calmodulin (CaM) in the presence of Ca(2+) and CaM-like proteins.</text>
</comment>
<proteinExistence type="inferred from homology"/>
<dbReference type="GO" id="GO:0005516">
    <property type="term" value="F:calmodulin binding"/>
    <property type="evidence" value="ECO:0007669"/>
    <property type="project" value="UniProtKB-KW"/>
</dbReference>
<feature type="domain" description="DUF4005" evidence="5">
    <location>
        <begin position="225"/>
        <end position="292"/>
    </location>
</feature>
<dbReference type="PANTHER" id="PTHR32295:SF208">
    <property type="entry name" value="IQ CALMODULIN-BINDING MOTIF PROTEIN"/>
    <property type="match status" value="1"/>
</dbReference>
<organism evidence="6 7">
    <name type="scientific">Acacia crassicarpa</name>
    <name type="common">northern wattle</name>
    <dbReference type="NCBI Taxonomy" id="499986"/>
    <lineage>
        <taxon>Eukaryota</taxon>
        <taxon>Viridiplantae</taxon>
        <taxon>Streptophyta</taxon>
        <taxon>Embryophyta</taxon>
        <taxon>Tracheophyta</taxon>
        <taxon>Spermatophyta</taxon>
        <taxon>Magnoliopsida</taxon>
        <taxon>eudicotyledons</taxon>
        <taxon>Gunneridae</taxon>
        <taxon>Pentapetalae</taxon>
        <taxon>rosids</taxon>
        <taxon>fabids</taxon>
        <taxon>Fabales</taxon>
        <taxon>Fabaceae</taxon>
        <taxon>Caesalpinioideae</taxon>
        <taxon>mimosoid clade</taxon>
        <taxon>Acacieae</taxon>
        <taxon>Acacia</taxon>
    </lineage>
</organism>
<protein>
    <recommendedName>
        <fullName evidence="5">DUF4005 domain-containing protein</fullName>
    </recommendedName>
</protein>
<feature type="compositionally biased region" description="Basic residues" evidence="4">
    <location>
        <begin position="286"/>
        <end position="296"/>
    </location>
</feature>
<dbReference type="SMART" id="SM00015">
    <property type="entry name" value="IQ"/>
    <property type="match status" value="2"/>
</dbReference>
<feature type="compositionally biased region" description="Basic and acidic residues" evidence="4">
    <location>
        <begin position="16"/>
        <end position="25"/>
    </location>
</feature>